<evidence type="ECO:0000256" key="1">
    <source>
        <dbReference type="ARBA" id="ARBA00000085"/>
    </source>
</evidence>
<evidence type="ECO:0000256" key="12">
    <source>
        <dbReference type="ARBA" id="ARBA00023306"/>
    </source>
</evidence>
<dbReference type="GO" id="GO:0005886">
    <property type="term" value="C:plasma membrane"/>
    <property type="evidence" value="ECO:0007669"/>
    <property type="project" value="TreeGrafter"/>
</dbReference>
<dbReference type="KEGG" id="rsin:B6N60_00680"/>
<feature type="domain" description="PAS" evidence="17">
    <location>
        <begin position="272"/>
        <end position="312"/>
    </location>
</feature>
<accession>A0A975Y3E3</accession>
<dbReference type="InterPro" id="IPR036890">
    <property type="entry name" value="HATPase_C_sf"/>
</dbReference>
<organism evidence="19 20">
    <name type="scientific">Richelia sinica FACHB-800</name>
    <dbReference type="NCBI Taxonomy" id="1357546"/>
    <lineage>
        <taxon>Bacteria</taxon>
        <taxon>Bacillati</taxon>
        <taxon>Cyanobacteriota</taxon>
        <taxon>Cyanophyceae</taxon>
        <taxon>Nostocales</taxon>
        <taxon>Nostocaceae</taxon>
        <taxon>Richelia</taxon>
    </lineage>
</organism>
<evidence type="ECO:0000256" key="3">
    <source>
        <dbReference type="ARBA" id="ARBA00006402"/>
    </source>
</evidence>
<dbReference type="PANTHER" id="PTHR43047:SF72">
    <property type="entry name" value="OSMOSENSING HISTIDINE PROTEIN KINASE SLN1"/>
    <property type="match status" value="1"/>
</dbReference>
<dbReference type="CDD" id="cd16922">
    <property type="entry name" value="HATPase_EvgS-ArcB-TorS-like"/>
    <property type="match status" value="1"/>
</dbReference>
<evidence type="ECO:0000256" key="10">
    <source>
        <dbReference type="ARBA" id="ARBA00023012"/>
    </source>
</evidence>
<evidence type="ECO:0000259" key="15">
    <source>
        <dbReference type="PROSITE" id="PS50109"/>
    </source>
</evidence>
<keyword evidence="10" id="KW-0902">Two-component regulatory system</keyword>
<dbReference type="Gene3D" id="3.30.565.10">
    <property type="entry name" value="Histidine kinase-like ATPase, C-terminal domain"/>
    <property type="match status" value="1"/>
</dbReference>
<dbReference type="SUPFAM" id="SSF47384">
    <property type="entry name" value="Homodimeric domain of signal transducing histidine kinase"/>
    <property type="match status" value="1"/>
</dbReference>
<dbReference type="SUPFAM" id="SSF55785">
    <property type="entry name" value="PYP-like sensor domain (PAS domain)"/>
    <property type="match status" value="5"/>
</dbReference>
<dbReference type="PROSITE" id="PS50112">
    <property type="entry name" value="PAS"/>
    <property type="match status" value="2"/>
</dbReference>
<evidence type="ECO:0000259" key="17">
    <source>
        <dbReference type="PROSITE" id="PS50112"/>
    </source>
</evidence>
<gene>
    <name evidence="19" type="ORF">B6N60_00680</name>
</gene>
<dbReference type="PRINTS" id="PR00344">
    <property type="entry name" value="BCTRLSENSOR"/>
</dbReference>
<dbReference type="Pfam" id="PF13426">
    <property type="entry name" value="PAS_9"/>
    <property type="match status" value="1"/>
</dbReference>
<dbReference type="EC" id="2.7.13.3" evidence="4"/>
<dbReference type="PROSITE" id="PS50113">
    <property type="entry name" value="PAC"/>
    <property type="match status" value="1"/>
</dbReference>
<dbReference type="InterPro" id="IPR001610">
    <property type="entry name" value="PAC"/>
</dbReference>
<evidence type="ECO:0000256" key="2">
    <source>
        <dbReference type="ARBA" id="ARBA00004370"/>
    </source>
</evidence>
<dbReference type="Gene3D" id="3.30.450.20">
    <property type="entry name" value="PAS domain"/>
    <property type="match status" value="5"/>
</dbReference>
<dbReference type="Pfam" id="PF00072">
    <property type="entry name" value="Response_reg"/>
    <property type="match status" value="1"/>
</dbReference>
<name>A0A975Y3E3_9NOST</name>
<sequence>MRSSQQLEKIEQLQGKISKMEFALNAIAEPVVWVNADQQVQWCNHSFEALVNHSPQQIFGSPLHNLIPLWRLGKPLDVTAYPNIRMYRGTYETTDYEFHQHHQVRVLQISGELVGNKDDESAVLIFRDITESKLTQAALKASEIQYHDLVQTANCIILRWDQQGTIKYLNDYGQRLFGFELEEIIGCNVVGTIVPQTESSGRDLQQLMRDICQYPDNYLFNENENIWKNGQRVWIAWANKPVFDEQGNLREILSIGTNITAQKQAQHKLESSLSLLRATFESIQDGILAIDQHGNILSYNHKFIEMWSITPEVLAEPELSQRLGYIAAQTKDAEGFMENIKKLYATPDAYINDLLELKNGKVFERYSSPQKLGDKIIGRVWTFRDATARKRAEEALRQSEIKYRHIFENSLVGIGRSRLEDGLFLEINQPCADIIGYDNVDDLVGKRYAGEFHVNPGDRAFLLSQIEQHGEIRNFEIQLRRRDGSIACGLMSARANHEESCLEFMIVDITEQQAALRERKKAEEAQRLSEQKYRNIFENSQVGIFRSRLEDGLIIDANQRCADILGLSSPAELIAKHYTPEFYLNVADRNRILAEIVAQGEVSNCEIPLRRTDGSIIWVLSSIRWNPEDRCLDSVIADITEQQNARRERKRQDQALGLIVEGTAATTGDEFFSSCVRYLAEILQVSYAFIATYADQDKTKFRTLAVWDGKGLIENFECSILNTPCQIESPHEISYYPQEVQQVFPNNPYLQAINAESYLGVPLINTSGQILGQLAVIDSKKMVSDPFREKIFKIFAARAGAELERKLAEQALKRRAQAESIISNISRHFLNQDIDTAINFTLPVIANLIAAERSCIYKYSEQNKEFYLVSEWDAPGIQPLAPISKHISVQLLPILHQKLFQGQTIQSSLNTENSFNSREKKIFTASSIKSFLAVPMIHSGQLVGVIFAHVVHDYKIWSQEDINQLQLVGEIIAMGWVRHQAEQALRLAKEDAEAASRAKSSFLANMSHELRTPLNAILGFAQLLERDISLTTKQRQSLATINRSGEHLLNLINDVLEMSKIEAGRIILNSSSFDLHQLLQTLKDMVDVKAKAKDLTLIFEIAPNIPQYIHTDEGKLRQVLINLLGNAIKFTSVGKVNLRAKAEIGRQARGQNYHCILHFEIEDTGRGIAAHELENLFQPFIQTSNTSQVVEGTGLGLAISRQFVKLMGGDIHCHSTLGRGSTFRFHVQVTVAENFVQKTQLTHRRVLSLSHTQPHYKILIVDDSQENRDIIVELLTQVGFEVTKATNGKEAIALWQTWQPHLIFMDMRMPIMDGYTATQEIRAREQMQRQQDPHHTDTVIVALTASAFEEQRASILAAGCDDLVRKPFREQVIFDTIATHLGVEYIYTDINDDETKNQRSQNGHLQIAEISNYLTLMPVQWVAQLHQAAIEVDADYILQLINQIPPTQEQLANGIEDLVRRFCFDEIIDLVDKMKILGQSN</sequence>
<keyword evidence="20" id="KW-1185">Reference proteome</keyword>
<dbReference type="SUPFAM" id="SSF52172">
    <property type="entry name" value="CheY-like"/>
    <property type="match status" value="1"/>
</dbReference>
<evidence type="ECO:0000259" key="18">
    <source>
        <dbReference type="PROSITE" id="PS50113"/>
    </source>
</evidence>
<dbReference type="SMART" id="SM00388">
    <property type="entry name" value="HisKA"/>
    <property type="match status" value="1"/>
</dbReference>
<dbReference type="CDD" id="cd00130">
    <property type="entry name" value="PAS"/>
    <property type="match status" value="3"/>
</dbReference>
<keyword evidence="7" id="KW-0547">Nucleotide-binding</keyword>
<keyword evidence="5 14" id="KW-0597">Phosphoprotein</keyword>
<evidence type="ECO:0000259" key="16">
    <source>
        <dbReference type="PROSITE" id="PS50110"/>
    </source>
</evidence>
<dbReference type="InterPro" id="IPR003018">
    <property type="entry name" value="GAF"/>
</dbReference>
<evidence type="ECO:0000256" key="14">
    <source>
        <dbReference type="PROSITE-ProRule" id="PRU00169"/>
    </source>
</evidence>
<dbReference type="InterPro" id="IPR035965">
    <property type="entry name" value="PAS-like_dom_sf"/>
</dbReference>
<comment type="catalytic activity">
    <reaction evidence="1">
        <text>ATP + protein L-histidine = ADP + protein N-phospho-L-histidine.</text>
        <dbReference type="EC" id="2.7.13.3"/>
    </reaction>
</comment>
<dbReference type="Gene3D" id="3.40.50.2300">
    <property type="match status" value="1"/>
</dbReference>
<dbReference type="Gene3D" id="3.30.450.40">
    <property type="match status" value="2"/>
</dbReference>
<keyword evidence="12" id="KW-0131">Cell cycle</keyword>
<dbReference type="PROSITE" id="PS50109">
    <property type="entry name" value="HIS_KIN"/>
    <property type="match status" value="1"/>
</dbReference>
<dbReference type="Proteomes" id="UP000683511">
    <property type="component" value="Chromosome"/>
</dbReference>
<dbReference type="NCBIfam" id="TIGR00229">
    <property type="entry name" value="sensory_box"/>
    <property type="match status" value="4"/>
</dbReference>
<evidence type="ECO:0000256" key="8">
    <source>
        <dbReference type="ARBA" id="ARBA00022777"/>
    </source>
</evidence>
<dbReference type="Pfam" id="PF00989">
    <property type="entry name" value="PAS"/>
    <property type="match status" value="2"/>
</dbReference>
<dbReference type="InterPro" id="IPR000014">
    <property type="entry name" value="PAS"/>
</dbReference>
<dbReference type="InterPro" id="IPR003661">
    <property type="entry name" value="HisK_dim/P_dom"/>
</dbReference>
<evidence type="ECO:0000256" key="9">
    <source>
        <dbReference type="ARBA" id="ARBA00022840"/>
    </source>
</evidence>
<dbReference type="Gene3D" id="1.10.287.130">
    <property type="match status" value="1"/>
</dbReference>
<dbReference type="GO" id="GO:0005524">
    <property type="term" value="F:ATP binding"/>
    <property type="evidence" value="ECO:0007669"/>
    <property type="project" value="UniProtKB-KW"/>
</dbReference>
<proteinExistence type="inferred from homology"/>
<feature type="domain" description="Histidine kinase" evidence="15">
    <location>
        <begin position="1005"/>
        <end position="1231"/>
    </location>
</feature>
<dbReference type="EMBL" id="CP021056">
    <property type="protein sequence ID" value="QXE22002.1"/>
    <property type="molecule type" value="Genomic_DNA"/>
</dbReference>
<evidence type="ECO:0000256" key="6">
    <source>
        <dbReference type="ARBA" id="ARBA00022679"/>
    </source>
</evidence>
<feature type="domain" description="PAC" evidence="18">
    <location>
        <begin position="219"/>
        <end position="271"/>
    </location>
</feature>
<dbReference type="Pfam" id="PF01590">
    <property type="entry name" value="GAF"/>
    <property type="match status" value="2"/>
</dbReference>
<dbReference type="SMART" id="SM00387">
    <property type="entry name" value="HATPase_c"/>
    <property type="match status" value="1"/>
</dbReference>
<reference evidence="19" key="1">
    <citation type="submission" date="2017-04" db="EMBL/GenBank/DDBJ databases">
        <title>Genome deletions in a multicellular cyanobacterial endosymbiont for morphological adaptation in marine diatoms.</title>
        <authorList>
            <person name="Wang Y."/>
            <person name="Gao H."/>
            <person name="Li R."/>
            <person name="Xu X."/>
        </authorList>
    </citation>
    <scope>NUCLEOTIDE SEQUENCE</scope>
    <source>
        <strain evidence="19">FACHB 800</strain>
    </source>
</reference>
<dbReference type="InterPro" id="IPR001789">
    <property type="entry name" value="Sig_transdc_resp-reg_receiver"/>
</dbReference>
<evidence type="ECO:0000313" key="19">
    <source>
        <dbReference type="EMBL" id="QXE22002.1"/>
    </source>
</evidence>
<keyword evidence="6" id="KW-0808">Transferase</keyword>
<dbReference type="SMART" id="SM00091">
    <property type="entry name" value="PAS"/>
    <property type="match status" value="5"/>
</dbReference>
<dbReference type="PROSITE" id="PS50110">
    <property type="entry name" value="RESPONSE_REGULATORY"/>
    <property type="match status" value="1"/>
</dbReference>
<keyword evidence="9" id="KW-0067">ATP-binding</keyword>
<dbReference type="CDD" id="cd00082">
    <property type="entry name" value="HisKA"/>
    <property type="match status" value="1"/>
</dbReference>
<dbReference type="InterPro" id="IPR000700">
    <property type="entry name" value="PAS-assoc_C"/>
</dbReference>
<dbReference type="InterPro" id="IPR036097">
    <property type="entry name" value="HisK_dim/P_sf"/>
</dbReference>
<dbReference type="SMART" id="SM00086">
    <property type="entry name" value="PAC"/>
    <property type="match status" value="4"/>
</dbReference>
<dbReference type="RefSeq" id="WP_190601155.1">
    <property type="nucleotide sequence ID" value="NZ_JACJTT010000001.1"/>
</dbReference>
<dbReference type="GO" id="GO:0006355">
    <property type="term" value="P:regulation of DNA-templated transcription"/>
    <property type="evidence" value="ECO:0007669"/>
    <property type="project" value="InterPro"/>
</dbReference>
<dbReference type="FunFam" id="3.30.565.10:FF:000010">
    <property type="entry name" value="Sensor histidine kinase RcsC"/>
    <property type="match status" value="1"/>
</dbReference>
<comment type="subcellular location">
    <subcellularLocation>
        <location evidence="2">Membrane</location>
    </subcellularLocation>
</comment>
<dbReference type="PANTHER" id="PTHR43047">
    <property type="entry name" value="TWO-COMPONENT HISTIDINE PROTEIN KINASE"/>
    <property type="match status" value="1"/>
</dbReference>
<dbReference type="SUPFAM" id="SSF55781">
    <property type="entry name" value="GAF domain-like"/>
    <property type="match status" value="2"/>
</dbReference>
<evidence type="ECO:0000256" key="7">
    <source>
        <dbReference type="ARBA" id="ARBA00022741"/>
    </source>
</evidence>
<dbReference type="FunFam" id="1.10.287.130:FF:000038">
    <property type="entry name" value="Sensory transduction histidine kinase"/>
    <property type="match status" value="1"/>
</dbReference>
<keyword evidence="11" id="KW-0472">Membrane</keyword>
<dbReference type="Pfam" id="PF02518">
    <property type="entry name" value="HATPase_c"/>
    <property type="match status" value="1"/>
</dbReference>
<feature type="domain" description="PAS" evidence="17">
    <location>
        <begin position="142"/>
        <end position="186"/>
    </location>
</feature>
<dbReference type="GO" id="GO:0009927">
    <property type="term" value="F:histidine phosphotransfer kinase activity"/>
    <property type="evidence" value="ECO:0007669"/>
    <property type="project" value="TreeGrafter"/>
</dbReference>
<feature type="domain" description="Response regulatory" evidence="16">
    <location>
        <begin position="1257"/>
        <end position="1381"/>
    </location>
</feature>
<dbReference type="Pfam" id="PF13188">
    <property type="entry name" value="PAS_8"/>
    <property type="match status" value="2"/>
</dbReference>
<dbReference type="InterPro" id="IPR029016">
    <property type="entry name" value="GAF-like_dom_sf"/>
</dbReference>
<dbReference type="CDD" id="cd17546">
    <property type="entry name" value="REC_hyHK_CKI1_RcsC-like"/>
    <property type="match status" value="1"/>
</dbReference>
<dbReference type="SUPFAM" id="SSF55874">
    <property type="entry name" value="ATPase domain of HSP90 chaperone/DNA topoisomerase II/histidine kinase"/>
    <property type="match status" value="1"/>
</dbReference>
<dbReference type="SMART" id="SM00065">
    <property type="entry name" value="GAF"/>
    <property type="match status" value="2"/>
</dbReference>
<dbReference type="GO" id="GO:0000155">
    <property type="term" value="F:phosphorelay sensor kinase activity"/>
    <property type="evidence" value="ECO:0007669"/>
    <property type="project" value="InterPro"/>
</dbReference>
<evidence type="ECO:0000256" key="5">
    <source>
        <dbReference type="ARBA" id="ARBA00022553"/>
    </source>
</evidence>
<dbReference type="InterPro" id="IPR003594">
    <property type="entry name" value="HATPase_dom"/>
</dbReference>
<dbReference type="SMART" id="SM00448">
    <property type="entry name" value="REC"/>
    <property type="match status" value="1"/>
</dbReference>
<evidence type="ECO:0000256" key="4">
    <source>
        <dbReference type="ARBA" id="ARBA00012438"/>
    </source>
</evidence>
<keyword evidence="8 19" id="KW-0418">Kinase</keyword>
<feature type="modified residue" description="4-aspartylphosphate" evidence="14">
    <location>
        <position position="1306"/>
    </location>
</feature>
<evidence type="ECO:0000313" key="20">
    <source>
        <dbReference type="Proteomes" id="UP000683511"/>
    </source>
</evidence>
<dbReference type="InterPro" id="IPR005467">
    <property type="entry name" value="His_kinase_dom"/>
</dbReference>
<dbReference type="Pfam" id="PF00512">
    <property type="entry name" value="HisKA"/>
    <property type="match status" value="1"/>
</dbReference>
<evidence type="ECO:0000256" key="13">
    <source>
        <dbReference type="ARBA" id="ARBA00074306"/>
    </source>
</evidence>
<comment type="similarity">
    <text evidence="3">In the N-terminal section; belongs to the phytochrome family.</text>
</comment>
<dbReference type="InterPro" id="IPR004358">
    <property type="entry name" value="Sig_transdc_His_kin-like_C"/>
</dbReference>
<dbReference type="InterPro" id="IPR013767">
    <property type="entry name" value="PAS_fold"/>
</dbReference>
<dbReference type="InterPro" id="IPR011006">
    <property type="entry name" value="CheY-like_superfamily"/>
</dbReference>
<evidence type="ECO:0000256" key="11">
    <source>
        <dbReference type="ARBA" id="ARBA00023136"/>
    </source>
</evidence>
<protein>
    <recommendedName>
        <fullName evidence="13">Circadian input-output histidine kinase CikA</fullName>
        <ecNumber evidence="4">2.7.13.3</ecNumber>
    </recommendedName>
</protein>